<reference evidence="2" key="2">
    <citation type="submission" date="2023-07" db="EMBL/GenBank/DDBJ databases">
        <title>Genomic analysis of Rhodococcus opacus VOC-14 with glycol ethers degradation activity.</title>
        <authorList>
            <person name="Narkevich D.A."/>
            <person name="Hlushen A.M."/>
            <person name="Akhremchuk A.E."/>
            <person name="Sikolenko M.A."/>
            <person name="Valentovich L.N."/>
        </authorList>
    </citation>
    <scope>NUCLEOTIDE SEQUENCE</scope>
    <source>
        <strain evidence="2">VOC-14</strain>
        <plasmid evidence="2">pRho-VOC14-C342</plasmid>
    </source>
</reference>
<evidence type="ECO:0000313" key="1">
    <source>
        <dbReference type="EMBL" id="MCZ4587569.1"/>
    </source>
</evidence>
<sequence length="216" mass="21891">MISKKQWVTVVLAVGAAPALILCAVNGFVPGLDDLKDPLGRPSALSQELITSAGQLDELTSIFVPKHAQLSADIQALTPLADDLETLTTKAGELPGKSITVNDSTRDVSTIAGPLPDLIAAVTAHSDQAAPTVGGLSTAVGSVTTQLQGIEQNLGTVQGTLGELGPRGSAIASTLANIEEEARHVQAFGPLLAVIGPPVNSLNLPPLGVPAPTPTP</sequence>
<dbReference type="RefSeq" id="WP_269591922.1">
    <property type="nucleotide sequence ID" value="NZ_CP130954.1"/>
</dbReference>
<dbReference type="AlphaFoldDB" id="A0AAX3YTN8"/>
<dbReference type="Proteomes" id="UP001066327">
    <property type="component" value="Unassembled WGS sequence"/>
</dbReference>
<dbReference type="EMBL" id="JAPWIS010000017">
    <property type="protein sequence ID" value="MCZ4587569.1"/>
    <property type="molecule type" value="Genomic_DNA"/>
</dbReference>
<evidence type="ECO:0000313" key="2">
    <source>
        <dbReference type="EMBL" id="WLF51429.1"/>
    </source>
</evidence>
<evidence type="ECO:0000313" key="3">
    <source>
        <dbReference type="Proteomes" id="UP001066327"/>
    </source>
</evidence>
<evidence type="ECO:0000313" key="4">
    <source>
        <dbReference type="Proteomes" id="UP001231166"/>
    </source>
</evidence>
<organism evidence="2 4">
    <name type="scientific">Rhodococcus opacus</name>
    <name type="common">Nocardia opaca</name>
    <dbReference type="NCBI Taxonomy" id="37919"/>
    <lineage>
        <taxon>Bacteria</taxon>
        <taxon>Bacillati</taxon>
        <taxon>Actinomycetota</taxon>
        <taxon>Actinomycetes</taxon>
        <taxon>Mycobacteriales</taxon>
        <taxon>Nocardiaceae</taxon>
        <taxon>Rhodococcus</taxon>
    </lineage>
</organism>
<protein>
    <submittedName>
        <fullName evidence="2">Uncharacterized protein</fullName>
    </submittedName>
</protein>
<keyword evidence="2" id="KW-0614">Plasmid</keyword>
<keyword evidence="3" id="KW-1185">Reference proteome</keyword>
<dbReference type="Proteomes" id="UP001231166">
    <property type="component" value="Plasmid pRho-VOC14-C342"/>
</dbReference>
<geneLocation type="plasmid" evidence="2 4">
    <name>pRho-VOC14-C342</name>
</geneLocation>
<gene>
    <name evidence="1" type="ORF">O4328_28440</name>
    <name evidence="2" type="ORF">Q5707_37815</name>
</gene>
<proteinExistence type="predicted"/>
<accession>A0AAX3YTN8</accession>
<dbReference type="EMBL" id="CP130954">
    <property type="protein sequence ID" value="WLF51429.1"/>
    <property type="molecule type" value="Genomic_DNA"/>
</dbReference>
<name>A0AAX3YTN8_RHOOP</name>
<reference evidence="1" key="1">
    <citation type="submission" date="2022-12" db="EMBL/GenBank/DDBJ databases">
        <authorList>
            <person name="Krivoruchko A.V."/>
            <person name="Elkin A."/>
        </authorList>
    </citation>
    <scope>NUCLEOTIDE SEQUENCE</scope>
    <source>
        <strain evidence="1">IEGM 249</strain>
    </source>
</reference>